<sequence length="1446" mass="166753">MCDTKLVFDVPIILFLLYCVFRDHLLKSESLIVRLLQNDFLTIFDCEQLKNLLYFHNNCLKSCEEYQTKIRNWSVYNSFRSSKFKEPKFLQFVPINLHKQNCRIEYEQNYSSQMTCYSVGAFTCHHLGFDQMDDWRSFTEKVPNNANITWAMFVKLTKVAHQTENISKLLSAIDEQRLIVGNHADTKSIYEKIHSNVNDLIDIVTKEETESLLSNSSDLVIESNLLEEFLLEPVDLIYLNMKACFVDIEVKISREEYSFETLQPSHRKLRNAINSLCRTLFGCYLSSFARMSAKEIVAYEKLKFRHESLVVQSLTAIIIFILDNLNDDSFINTVIENRKILTIFKVLLSCVFEEAQMLKDMLYALDYLEEFVSIVFSFKANNCLSEQSTFKINAFRNDFIEIEFIIPSKTLDRPNRIECELLPLVFDVGINQQASLTTNLFGPNLQDVLNKKSFEKLNYYINQSLVFSNDEIIRNSLKDLDEEIKKVKAKNIRILELVGKVTKLINGTTITCCKSAKDRTSVSITLDEVRFAFETLGLNQEIHSHLFQTALDKLRTYGKPGVEFYYQFENEDEIQDILFIPKLKQLLCLLSDHSMCLLKISSEPSQVSITKLHQNNDFVGEKQAELLITSLALNCEENLLFLGLSNGDISCLNSNDLSKNNEKAIKQEKILKSIEEELKFKPGSVEIIQEHPKHRNKILIGYGRCLIVFWNYETDSVINYFLIEQQLEHLSWNPNGSEFISCHNDGSFNTWSINQEQHECKNSKLPYGPFPCKAIKKIFWHTSNEGEYYIFNGGMPRASYSDKETVSIIFTYKESKNEKNIALDFSSKIVDFLLVSILDTDCTKLNALVVLAIEEIVVIDLKNPDWPQFKLPYLACLHSSPITCSQYCSEVSLEIYKKIVECSQRDFNHRFSSNEWPIDGGVSSVSNEHNDQHNLLITGHEDGTVRFWDASTIALRHLHTINTSKLFNLNDDDLALIDGDDHELSNDEDENEWPPFKKVGQFDPYSDDPRQAIRKLSFQSEQNILAIGGTAGQLIVMQFNDDPIEMIPSFINVKMIDEKDSFVWKGHGALTPRKSTIHFPMGFQPISLVQFFPPAALTALTISCSWKVISIGTAHGFSLFDYSRNIAVIAKSTLKSANISSVMGGDALISRRKSFKKSLRESFRRLRRSRSQKSKRNLDHKNSSKLQEVNRQFNKYDSTDTKPVERPIEAKSQEDLMSSMIRFLYFCTCTIINTQFTHSYLIDQAYPTFWVGTNSGTLYIYVLINEKNSPKTTSWQLAKEVQLKHKAPIIFIRLVDSHGRPLSENQVTDNEKTNPSRVLICSEEQFKLFSLPNFKTLNKFKLTANEGSRVRRMDIAKFRNKNHEEQIEYSLLCLTNLGDVNIFSSIDFRRKFQHHFIKKEDINGISSLVFTNTGEGFYLKSSSEYQRFSLSSRNIETKLQLFCTNY</sequence>
<dbReference type="InterPro" id="IPR036322">
    <property type="entry name" value="WD40_repeat_dom_sf"/>
</dbReference>
<dbReference type="GO" id="GO:0030866">
    <property type="term" value="P:cortical actin cytoskeleton organization"/>
    <property type="evidence" value="ECO:0007669"/>
    <property type="project" value="TreeGrafter"/>
</dbReference>
<dbReference type="PRINTS" id="PR00962">
    <property type="entry name" value="LETHAL2GIANT"/>
</dbReference>
<feature type="domain" description="Lethal giant larvae homologue 2" evidence="5">
    <location>
        <begin position="764"/>
        <end position="867"/>
    </location>
</feature>
<dbReference type="InterPro" id="IPR001680">
    <property type="entry name" value="WD40_rpt"/>
</dbReference>
<dbReference type="GO" id="GO:0006893">
    <property type="term" value="P:Golgi to plasma membrane transport"/>
    <property type="evidence" value="ECO:0007669"/>
    <property type="project" value="TreeGrafter"/>
</dbReference>
<dbReference type="InterPro" id="IPR000664">
    <property type="entry name" value="Lethal2_giant"/>
</dbReference>
<proteinExistence type="inferred from homology"/>
<keyword evidence="4" id="KW-0677">Repeat</keyword>
<organism evidence="6 7">
    <name type="scientific">Sarcoptes scabiei</name>
    <name type="common">Itch mite</name>
    <name type="synonym">Acarus scabiei</name>
    <dbReference type="NCBI Taxonomy" id="52283"/>
    <lineage>
        <taxon>Eukaryota</taxon>
        <taxon>Metazoa</taxon>
        <taxon>Ecdysozoa</taxon>
        <taxon>Arthropoda</taxon>
        <taxon>Chelicerata</taxon>
        <taxon>Arachnida</taxon>
        <taxon>Acari</taxon>
        <taxon>Acariformes</taxon>
        <taxon>Sarcoptiformes</taxon>
        <taxon>Astigmata</taxon>
        <taxon>Psoroptidia</taxon>
        <taxon>Sarcoptoidea</taxon>
        <taxon>Sarcoptidae</taxon>
        <taxon>Sarcoptinae</taxon>
        <taxon>Sarcoptes</taxon>
    </lineage>
</organism>
<evidence type="ECO:0000256" key="1">
    <source>
        <dbReference type="ARBA" id="ARBA00008070"/>
    </source>
</evidence>
<dbReference type="GO" id="GO:0030864">
    <property type="term" value="C:cortical actin cytoskeleton"/>
    <property type="evidence" value="ECO:0007669"/>
    <property type="project" value="TreeGrafter"/>
</dbReference>
<accession>A0A132AD53</accession>
<dbReference type="EMBL" id="JXLN01012453">
    <property type="protein sequence ID" value="KPM08505.1"/>
    <property type="molecule type" value="Genomic_DNA"/>
</dbReference>
<dbReference type="SUPFAM" id="SSF50978">
    <property type="entry name" value="WD40 repeat-like"/>
    <property type="match status" value="2"/>
</dbReference>
<evidence type="ECO:0000256" key="2">
    <source>
        <dbReference type="ARBA" id="ARBA00022483"/>
    </source>
</evidence>
<comment type="similarity">
    <text evidence="1">Belongs to the WD repeat L(2)GL family.</text>
</comment>
<dbReference type="Pfam" id="PF00400">
    <property type="entry name" value="WD40"/>
    <property type="match status" value="1"/>
</dbReference>
<dbReference type="GO" id="GO:0019905">
    <property type="term" value="F:syntaxin binding"/>
    <property type="evidence" value="ECO:0007669"/>
    <property type="project" value="TreeGrafter"/>
</dbReference>
<dbReference type="GO" id="GO:0006887">
    <property type="term" value="P:exocytosis"/>
    <property type="evidence" value="ECO:0007669"/>
    <property type="project" value="UniProtKB-KW"/>
</dbReference>
<dbReference type="OrthoDB" id="19944at2759"/>
<protein>
    <submittedName>
        <fullName evidence="6">Lethal(2) giant larvae-like protein</fullName>
    </submittedName>
</protein>
<dbReference type="Gene3D" id="2.130.10.10">
    <property type="entry name" value="YVTN repeat-like/Quinoprotein amine dehydrogenase"/>
    <property type="match status" value="2"/>
</dbReference>
<dbReference type="GO" id="GO:0032878">
    <property type="term" value="P:regulation of establishment or maintenance of cell polarity"/>
    <property type="evidence" value="ECO:0007669"/>
    <property type="project" value="TreeGrafter"/>
</dbReference>
<dbReference type="GO" id="GO:0005886">
    <property type="term" value="C:plasma membrane"/>
    <property type="evidence" value="ECO:0007669"/>
    <property type="project" value="TreeGrafter"/>
</dbReference>
<comment type="caution">
    <text evidence="6">The sequence shown here is derived from an EMBL/GenBank/DDBJ whole genome shotgun (WGS) entry which is preliminary data.</text>
</comment>
<dbReference type="Proteomes" id="UP000616769">
    <property type="component" value="Unassembled WGS sequence"/>
</dbReference>
<dbReference type="GO" id="GO:0005096">
    <property type="term" value="F:GTPase activator activity"/>
    <property type="evidence" value="ECO:0007669"/>
    <property type="project" value="TreeGrafter"/>
</dbReference>
<dbReference type="PANTHER" id="PTHR10241:SF29">
    <property type="entry name" value="LETHAL(2) GIANT LARVAE PROTEIN"/>
    <property type="match status" value="1"/>
</dbReference>
<dbReference type="SMART" id="SM00320">
    <property type="entry name" value="WD40"/>
    <property type="match status" value="3"/>
</dbReference>
<evidence type="ECO:0000256" key="3">
    <source>
        <dbReference type="ARBA" id="ARBA00022574"/>
    </source>
</evidence>
<name>A0A132AD53_SARSC</name>
<dbReference type="GO" id="GO:0008593">
    <property type="term" value="P:regulation of Notch signaling pathway"/>
    <property type="evidence" value="ECO:0007669"/>
    <property type="project" value="TreeGrafter"/>
</dbReference>
<dbReference type="GO" id="GO:0045159">
    <property type="term" value="F:myosin II binding"/>
    <property type="evidence" value="ECO:0007669"/>
    <property type="project" value="TreeGrafter"/>
</dbReference>
<evidence type="ECO:0000313" key="6">
    <source>
        <dbReference type="EMBL" id="KPM08505.1"/>
    </source>
</evidence>
<evidence type="ECO:0000256" key="4">
    <source>
        <dbReference type="ARBA" id="ARBA00022737"/>
    </source>
</evidence>
<dbReference type="PROSITE" id="PS50082">
    <property type="entry name" value="WD_REPEATS_2"/>
    <property type="match status" value="1"/>
</dbReference>
<evidence type="ECO:0000259" key="5">
    <source>
        <dbReference type="Pfam" id="PF08366"/>
    </source>
</evidence>
<reference evidence="6 7" key="1">
    <citation type="journal article" date="2015" name="Parasit. Vectors">
        <title>Draft genome of the scabies mite.</title>
        <authorList>
            <person name="Rider S.D.Jr."/>
            <person name="Morgan M.S."/>
            <person name="Arlian L.G."/>
        </authorList>
    </citation>
    <scope>NUCLEOTIDE SEQUENCE [LARGE SCALE GENOMIC DNA]</scope>
    <source>
        <strain evidence="6">Arlian Lab</strain>
    </source>
</reference>
<gene>
    <name evidence="6" type="ORF">QR98_0070260</name>
</gene>
<dbReference type="PROSITE" id="PS00678">
    <property type="entry name" value="WD_REPEATS_1"/>
    <property type="match status" value="1"/>
</dbReference>
<evidence type="ECO:0000313" key="7">
    <source>
        <dbReference type="Proteomes" id="UP000616769"/>
    </source>
</evidence>
<dbReference type="InterPro" id="IPR015943">
    <property type="entry name" value="WD40/YVTN_repeat-like_dom_sf"/>
</dbReference>
<dbReference type="InterPro" id="IPR013577">
    <property type="entry name" value="LLGL2"/>
</dbReference>
<dbReference type="Pfam" id="PF08366">
    <property type="entry name" value="LLGL"/>
    <property type="match status" value="1"/>
</dbReference>
<dbReference type="GO" id="GO:0051294">
    <property type="term" value="P:establishment of spindle orientation"/>
    <property type="evidence" value="ECO:0007669"/>
    <property type="project" value="TreeGrafter"/>
</dbReference>
<keyword evidence="2" id="KW-0268">Exocytosis</keyword>
<dbReference type="VEuPathDB" id="VectorBase:SSCA005218"/>
<dbReference type="PANTHER" id="PTHR10241">
    <property type="entry name" value="LETHAL 2 GIANT LARVAE PROTEIN"/>
    <property type="match status" value="1"/>
</dbReference>
<keyword evidence="3" id="KW-0853">WD repeat</keyword>
<dbReference type="InterPro" id="IPR019775">
    <property type="entry name" value="WD40_repeat_CS"/>
</dbReference>